<dbReference type="HOGENOM" id="CLU_004544_4_1_1"/>
<feature type="compositionally biased region" description="Low complexity" evidence="1">
    <location>
        <begin position="25"/>
        <end position="41"/>
    </location>
</feature>
<sequence>MDPHGRGRGRGRGNRGNYDNPSNQGNFGNYGRRGSSGYRGNSGDRLRSGSRGGHGSRGGNRQFSRGPPSSGFGQQSSQEALDQSMGQLSLHSETELLANHFKVSIGRYTELYRYGLTFQKRQQGRGDDTSDETKPSTKPRQTTKNKGIKKHGDSEKVSKPPPNPLGKDVDPKTANLPGDDDNGNEPTSSRVAIEGRINRSKIKRIIALLISELKADAKLAKIPLATNYSTHIVTADPILENVSKTFTIEYYDEYRSTPADNPEVFDVQVIFEKSISLGGLSGHLQNGSQTQNFIEFSEKEDAISALNIIFSYHPYERCFPTLEHRNDPSISERYLTTIGGRVFYGVAVRGRNGSSETGRVTAQGPLNSIPGFIRSVRTVFSAEVPINLNINTKTSLFYANDNVQILIDAWRAKNVGRQWQQHNYGDLSKFLKGLSVRTQHLTGQQEPDNFLATITGLAPVSREGVEPTVSVVHANNPDHQHMENLGHYFNRVYNKRYLPNSKVFAVVVGGGASAKLFPADLLYIIPGQAMQKTRELPAHAIRLPIDNKGRILTTGRSLFYGDGFTTTGAREFDLVLGDVMISVPVLPLATPTVRYRGEVVPQRRGPPVFHDISEQNAKYGSWNLKGTSFFRPAAQQFVWTYIELTLNDHSSCQQADLDQFGNNLQSALSRAGMVQAHFQRLPLPKAHQRRLPNGSLPTHHHAAGLAAQFNFIDEVIKTLRDKNAVNLIVFLLPKKDMELYSAIKRVGDQCTGVATVCHVLKEDRKTRSLGPNASPDFYGNLSMKINLKMSNQSVNHSLAVKPAVLGAGAMVLGIDVTHAGALAMSGAPSIAAVVGSVDAEFAQWPASLRENPLVQDEDGKRQSNEQVMDLKAMVVERLRAYCQVNRALPQRILIYRDGLSEGQFRMCEERELPQITAAIEAVSKERGIQGRSIPIVLICAVKRHHTRLFPTSDSPTDTPRLIGLGGKPNGKVFNFNPMPGTMVTEKITYGKGQDFFLVSQKAQIGTARPTHYVILKNTTDNTRDQVAQATHDLCYLFGRSTGSVGVCPAAYYADLAADRARFYVRRFYHATRDERWDPALHPDHRFDLTIHESMRERMFYI</sequence>
<dbReference type="PROSITE" id="PS50822">
    <property type="entry name" value="PIWI"/>
    <property type="match status" value="1"/>
</dbReference>
<evidence type="ECO:0000313" key="3">
    <source>
        <dbReference type="EMBL" id="KIW40583.1"/>
    </source>
</evidence>
<dbReference type="SUPFAM" id="SSF53098">
    <property type="entry name" value="Ribonuclease H-like"/>
    <property type="match status" value="1"/>
</dbReference>
<protein>
    <recommendedName>
        <fullName evidence="2">Piwi domain-containing protein</fullName>
    </recommendedName>
</protein>
<feature type="region of interest" description="Disordered" evidence="1">
    <location>
        <begin position="121"/>
        <end position="192"/>
    </location>
</feature>
<dbReference type="GO" id="GO:0003676">
    <property type="term" value="F:nucleic acid binding"/>
    <property type="evidence" value="ECO:0007669"/>
    <property type="project" value="InterPro"/>
</dbReference>
<evidence type="ECO:0000259" key="2">
    <source>
        <dbReference type="PROSITE" id="PS50822"/>
    </source>
</evidence>
<dbReference type="InterPro" id="IPR036085">
    <property type="entry name" value="PAZ_dom_sf"/>
</dbReference>
<dbReference type="InterPro" id="IPR032474">
    <property type="entry name" value="Argonaute_N"/>
</dbReference>
<dbReference type="EMBL" id="KN847338">
    <property type="protein sequence ID" value="KIW40583.1"/>
    <property type="molecule type" value="Genomic_DNA"/>
</dbReference>
<dbReference type="STRING" id="215243.A0A0D2DBX5"/>
<dbReference type="Gene3D" id="3.30.420.10">
    <property type="entry name" value="Ribonuclease H-like superfamily/Ribonuclease H"/>
    <property type="match status" value="1"/>
</dbReference>
<evidence type="ECO:0000313" key="4">
    <source>
        <dbReference type="Proteomes" id="UP000053342"/>
    </source>
</evidence>
<dbReference type="AlphaFoldDB" id="A0A0D2DBX5"/>
<dbReference type="RefSeq" id="XP_016260799.1">
    <property type="nucleotide sequence ID" value="XM_016409045.1"/>
</dbReference>
<dbReference type="Gene3D" id="2.170.260.10">
    <property type="entry name" value="paz domain"/>
    <property type="match status" value="1"/>
</dbReference>
<dbReference type="Pfam" id="PF16486">
    <property type="entry name" value="ArgoN"/>
    <property type="match status" value="1"/>
</dbReference>
<feature type="domain" description="Piwi" evidence="2">
    <location>
        <begin position="727"/>
        <end position="1065"/>
    </location>
</feature>
<gene>
    <name evidence="3" type="ORF">PV06_07768</name>
</gene>
<dbReference type="SUPFAM" id="SSF101690">
    <property type="entry name" value="PAZ domain"/>
    <property type="match status" value="1"/>
</dbReference>
<dbReference type="VEuPathDB" id="FungiDB:PV06_07768"/>
<reference evidence="3 4" key="1">
    <citation type="submission" date="2015-01" db="EMBL/GenBank/DDBJ databases">
        <title>The Genome Sequence of Exophiala oligosperma CBS72588.</title>
        <authorList>
            <consortium name="The Broad Institute Genomics Platform"/>
            <person name="Cuomo C."/>
            <person name="de Hoog S."/>
            <person name="Gorbushina A."/>
            <person name="Stielow B."/>
            <person name="Teixiera M."/>
            <person name="Abouelleil A."/>
            <person name="Chapman S.B."/>
            <person name="Priest M."/>
            <person name="Young S.K."/>
            <person name="Wortman J."/>
            <person name="Nusbaum C."/>
            <person name="Birren B."/>
        </authorList>
    </citation>
    <scope>NUCLEOTIDE SEQUENCE [LARGE SCALE GENOMIC DNA]</scope>
    <source>
        <strain evidence="3 4">CBS 72588</strain>
    </source>
</reference>
<feature type="compositionally biased region" description="Basic and acidic residues" evidence="1">
    <location>
        <begin position="124"/>
        <end position="135"/>
    </location>
</feature>
<dbReference type="InterPro" id="IPR003165">
    <property type="entry name" value="Piwi"/>
</dbReference>
<dbReference type="PANTHER" id="PTHR22891">
    <property type="entry name" value="EUKARYOTIC TRANSLATION INITIATION FACTOR 2C"/>
    <property type="match status" value="1"/>
</dbReference>
<dbReference type="OrthoDB" id="10252740at2759"/>
<dbReference type="Gene3D" id="3.40.50.2300">
    <property type="match status" value="1"/>
</dbReference>
<feature type="compositionally biased region" description="Low complexity" evidence="1">
    <location>
        <begin position="59"/>
        <end position="78"/>
    </location>
</feature>
<proteinExistence type="predicted"/>
<keyword evidence="4" id="KW-1185">Reference proteome</keyword>
<evidence type="ECO:0000256" key="1">
    <source>
        <dbReference type="SAM" id="MobiDB-lite"/>
    </source>
</evidence>
<accession>A0A0D2DBX5</accession>
<feature type="compositionally biased region" description="Basic residues" evidence="1">
    <location>
        <begin position="1"/>
        <end position="13"/>
    </location>
</feature>
<dbReference type="InterPro" id="IPR012337">
    <property type="entry name" value="RNaseH-like_sf"/>
</dbReference>
<feature type="region of interest" description="Disordered" evidence="1">
    <location>
        <begin position="1"/>
        <end position="86"/>
    </location>
</feature>
<organism evidence="3 4">
    <name type="scientific">Exophiala oligosperma</name>
    <dbReference type="NCBI Taxonomy" id="215243"/>
    <lineage>
        <taxon>Eukaryota</taxon>
        <taxon>Fungi</taxon>
        <taxon>Dikarya</taxon>
        <taxon>Ascomycota</taxon>
        <taxon>Pezizomycotina</taxon>
        <taxon>Eurotiomycetes</taxon>
        <taxon>Chaetothyriomycetidae</taxon>
        <taxon>Chaetothyriales</taxon>
        <taxon>Herpotrichiellaceae</taxon>
        <taxon>Exophiala</taxon>
    </lineage>
</organism>
<dbReference type="InterPro" id="IPR036397">
    <property type="entry name" value="RNaseH_sf"/>
</dbReference>
<dbReference type="Proteomes" id="UP000053342">
    <property type="component" value="Unassembled WGS sequence"/>
</dbReference>
<name>A0A0D2DBX5_9EURO</name>
<dbReference type="Pfam" id="PF02171">
    <property type="entry name" value="Piwi"/>
    <property type="match status" value="1"/>
</dbReference>
<dbReference type="GeneID" id="27359842"/>
<dbReference type="SMART" id="SM00950">
    <property type="entry name" value="Piwi"/>
    <property type="match status" value="1"/>
</dbReference>